<dbReference type="Pfam" id="PF08125">
    <property type="entry name" value="Mannitol_dh_C"/>
    <property type="match status" value="1"/>
</dbReference>
<dbReference type="InterPro" id="IPR013328">
    <property type="entry name" value="6PGD_dom2"/>
</dbReference>
<dbReference type="AlphaFoldDB" id="A0A3A1P2K5"/>
<evidence type="ECO:0000313" key="5">
    <source>
        <dbReference type="Proteomes" id="UP000265366"/>
    </source>
</evidence>
<dbReference type="InterPro" id="IPR050988">
    <property type="entry name" value="Mannitol_DH/Oxidoreductase"/>
</dbReference>
<evidence type="ECO:0000259" key="2">
    <source>
        <dbReference type="Pfam" id="PF01232"/>
    </source>
</evidence>
<name>A0A3A1P2K5_9SPHN</name>
<feature type="domain" description="Mannitol dehydrogenase N-terminal" evidence="2">
    <location>
        <begin position="28"/>
        <end position="272"/>
    </location>
</feature>
<dbReference type="OrthoDB" id="271711at2"/>
<dbReference type="PRINTS" id="PR00084">
    <property type="entry name" value="MTLDHDRGNASE"/>
</dbReference>
<protein>
    <submittedName>
        <fullName evidence="4">Mannitol dehydrogenase family protein</fullName>
    </submittedName>
</protein>
<keyword evidence="1" id="KW-0560">Oxidoreductase</keyword>
<dbReference type="Pfam" id="PF01232">
    <property type="entry name" value="Mannitol_dh"/>
    <property type="match status" value="1"/>
</dbReference>
<dbReference type="Gene3D" id="3.40.50.720">
    <property type="entry name" value="NAD(P)-binding Rossmann-like Domain"/>
    <property type="match status" value="1"/>
</dbReference>
<gene>
    <name evidence="4" type="ORF">D2V17_11945</name>
</gene>
<organism evidence="4 5">
    <name type="scientific">Aurantiacibacter xanthus</name>
    <dbReference type="NCBI Taxonomy" id="1784712"/>
    <lineage>
        <taxon>Bacteria</taxon>
        <taxon>Pseudomonadati</taxon>
        <taxon>Pseudomonadota</taxon>
        <taxon>Alphaproteobacteria</taxon>
        <taxon>Sphingomonadales</taxon>
        <taxon>Erythrobacteraceae</taxon>
        <taxon>Aurantiacibacter</taxon>
    </lineage>
</organism>
<dbReference type="PANTHER" id="PTHR43362">
    <property type="entry name" value="MANNITOL DEHYDROGENASE DSF1-RELATED"/>
    <property type="match status" value="1"/>
</dbReference>
<dbReference type="InterPro" id="IPR000669">
    <property type="entry name" value="Mannitol_DH"/>
</dbReference>
<proteinExistence type="predicted"/>
<reference evidence="4 5" key="1">
    <citation type="submission" date="2018-08" db="EMBL/GenBank/DDBJ databases">
        <title>Erythrobacter zhengii sp.nov., a bacterium isolated from deep-sea sediment.</title>
        <authorList>
            <person name="Fang C."/>
            <person name="Wu Y.-H."/>
            <person name="Sun C."/>
            <person name="Wang H."/>
            <person name="Cheng H."/>
            <person name="Meng F.-X."/>
            <person name="Wang C.-S."/>
            <person name="Xu X.-W."/>
        </authorList>
    </citation>
    <scope>NUCLEOTIDE SEQUENCE [LARGE SCALE GENOMIC DNA]</scope>
    <source>
        <strain evidence="4 5">CCTCC AB 2015396</strain>
    </source>
</reference>
<dbReference type="InterPro" id="IPR013118">
    <property type="entry name" value="Mannitol_DH_C"/>
</dbReference>
<dbReference type="SUPFAM" id="SSF48179">
    <property type="entry name" value="6-phosphogluconate dehydrogenase C-terminal domain-like"/>
    <property type="match status" value="1"/>
</dbReference>
<accession>A0A3A1P2K5</accession>
<dbReference type="RefSeq" id="WP_119593116.1">
    <property type="nucleotide sequence ID" value="NZ_QXFM01000107.1"/>
</dbReference>
<dbReference type="GO" id="GO:0016616">
    <property type="term" value="F:oxidoreductase activity, acting on the CH-OH group of donors, NAD or NADP as acceptor"/>
    <property type="evidence" value="ECO:0007669"/>
    <property type="project" value="TreeGrafter"/>
</dbReference>
<dbReference type="Proteomes" id="UP000265366">
    <property type="component" value="Unassembled WGS sequence"/>
</dbReference>
<dbReference type="Gene3D" id="1.10.1040.10">
    <property type="entry name" value="N-(1-d-carboxylethyl)-l-norvaline Dehydrogenase, domain 2"/>
    <property type="match status" value="1"/>
</dbReference>
<comment type="caution">
    <text evidence="4">The sequence shown here is derived from an EMBL/GenBank/DDBJ whole genome shotgun (WGS) entry which is preliminary data.</text>
</comment>
<dbReference type="SUPFAM" id="SSF51735">
    <property type="entry name" value="NAD(P)-binding Rossmann-fold domains"/>
    <property type="match status" value="1"/>
</dbReference>
<evidence type="ECO:0000259" key="3">
    <source>
        <dbReference type="Pfam" id="PF08125"/>
    </source>
</evidence>
<feature type="domain" description="Mannitol dehydrogenase C-terminal" evidence="3">
    <location>
        <begin position="281"/>
        <end position="427"/>
    </location>
</feature>
<dbReference type="InterPro" id="IPR036291">
    <property type="entry name" value="NAD(P)-bd_dom_sf"/>
</dbReference>
<evidence type="ECO:0000313" key="4">
    <source>
        <dbReference type="EMBL" id="RIV84126.1"/>
    </source>
</evidence>
<dbReference type="InterPro" id="IPR008927">
    <property type="entry name" value="6-PGluconate_DH-like_C_sf"/>
</dbReference>
<dbReference type="PANTHER" id="PTHR43362:SF1">
    <property type="entry name" value="MANNITOL DEHYDROGENASE 2-RELATED"/>
    <property type="match status" value="1"/>
</dbReference>
<evidence type="ECO:0000256" key="1">
    <source>
        <dbReference type="ARBA" id="ARBA00023002"/>
    </source>
</evidence>
<dbReference type="EMBL" id="QXFM01000107">
    <property type="protein sequence ID" value="RIV84126.1"/>
    <property type="molecule type" value="Genomic_DNA"/>
</dbReference>
<dbReference type="InterPro" id="IPR013131">
    <property type="entry name" value="Mannitol_DH_N"/>
</dbReference>
<sequence>MRLSAASVARLPAQVQVPAYDFAAQAVGIVHLGIGAFHRAHQAVYTDAAMDGGERDWRICGVSLRSAGVHDQLAPQDALYSVTVKGDGEPQTRVIGSVAEVLVASRSADAVISALANPATRIVTFTVTEKGYHFAANGTLDFDHPAIAEELQSGTPATIYGFLARGLTARRDHQAGGLTLLSCDNLAANGRKLQRALLAYLERVDPALAQWTEAHCTFPCSMVDRIVPATTEADLAEVAAILGMEDAGAVVTEPFSQWVIEDAFAAGRPRWEDHGAQLVADVAPYETAKLRMLNGAHSALAYLGLAEGLALVSEAVAHPHIGPLVDRLMREQAATSFAAAPGQDLSAYADDLLHRFGNPSLPHRLAQIAMDGSQKIPQRWLETLAHHQQQGRTCPAILEALAAWIVFVRADGHTVDDPMANQLAALWKEAGPEGIAKAMFGAGGLFAEHFTAQAESLALLQSLVAKRLATR</sequence>
<keyword evidence="5" id="KW-1185">Reference proteome</keyword>